<dbReference type="GO" id="GO:0005737">
    <property type="term" value="C:cytoplasm"/>
    <property type="evidence" value="ECO:0007669"/>
    <property type="project" value="TreeGrafter"/>
</dbReference>
<comment type="caution">
    <text evidence="6">The sequence shown here is derived from an EMBL/GenBank/DDBJ whole genome shotgun (WGS) entry which is preliminary data.</text>
</comment>
<evidence type="ECO:0000313" key="6">
    <source>
        <dbReference type="EMBL" id="EWM25729.1"/>
    </source>
</evidence>
<name>W7TZ90_9STRA</name>
<feature type="region of interest" description="Disordered" evidence="5">
    <location>
        <begin position="184"/>
        <end position="204"/>
    </location>
</feature>
<dbReference type="SUPFAM" id="SSF48439">
    <property type="entry name" value="Protein prenylyltransferase"/>
    <property type="match status" value="1"/>
</dbReference>
<feature type="region of interest" description="Disordered" evidence="5">
    <location>
        <begin position="282"/>
        <end position="312"/>
    </location>
</feature>
<reference evidence="6 7" key="1">
    <citation type="journal article" date="2014" name="Mol. Plant">
        <title>Chromosome Scale Genome Assembly and Transcriptome Profiling of Nannochloropsis gaditana in Nitrogen Depletion.</title>
        <authorList>
            <person name="Corteggiani Carpinelli E."/>
            <person name="Telatin A."/>
            <person name="Vitulo N."/>
            <person name="Forcato C."/>
            <person name="D'Angelo M."/>
            <person name="Schiavon R."/>
            <person name="Vezzi A."/>
            <person name="Giacometti G.M."/>
            <person name="Morosinotto T."/>
            <person name="Valle G."/>
        </authorList>
    </citation>
    <scope>NUCLEOTIDE SEQUENCE [LARGE SCALE GENOMIC DNA]</scope>
    <source>
        <strain evidence="6 7">B-31</strain>
    </source>
</reference>
<protein>
    <submittedName>
        <fullName evidence="6">Protein prenyltransferase alpha subunit repeat containing 1</fullName>
    </submittedName>
</protein>
<dbReference type="PANTHER" id="PTHR11129">
    <property type="entry name" value="PROTEIN FARNESYLTRANSFERASE ALPHA SUBUNIT/RAB GERANYLGERANYL TRANSFERASE ALPHA SUBUNIT"/>
    <property type="match status" value="1"/>
</dbReference>
<proteinExistence type="inferred from homology"/>
<sequence>MCRARGGHNTPGNRRLWESTEEPWTAAACFLSDPYIDEYDFISLPATEDSGKDTVSCPFLLENHKLGIATWAVKAIYQEALSTYYSLRAARTEALIGNDKEGPPRNGDADLLDPTTRALLLINADMYSAWNIRKRLLLAGKLRAHEEISFLDIVLRKHSKKGSAWAHRRWCVAHVLEKARSHLREPETGRRTVMSARSQEQGCTMRDGEEDVRRWCRMKEKEMAMTRQIAALFPRNYYAWTQRLWVILQDLRLQDGNKRENDVMGNNELEEVSRISRASEKIRAVGGGKRRKDHKDEEGREKTQESGGEMEAWSVEQTERLWNWATGSRMGDMSAFHHLQQVLTLLAAYPSWRFLLAEIGRAGGGKEGARETSHLRVRMRGRRIKSEDDRDQACSELPGRNCAEEATQEGLLGVLQMFLARNARLLDQYPGRESLWYQRRGFLSLLGAIMRRGCPWAGGRGGGDWPQLSNEEAGGEKARLSQHGKAKLPSLSDPCARWIESELARASHYLQGRGPWEGRAGLMWDVESRRRQRLLAWSFKCWVILRWENRGATPTAQKLRPLREELASLEASQPNMAIPPGYKHLVRVGDR</sequence>
<dbReference type="PANTHER" id="PTHR11129:SF3">
    <property type="entry name" value="PROTEIN PRENYLTRANSFERASE ALPHA SUBUNIT REPEAT-CONTAINING PROTEIN 1"/>
    <property type="match status" value="1"/>
</dbReference>
<keyword evidence="7" id="KW-1185">Reference proteome</keyword>
<evidence type="ECO:0000256" key="2">
    <source>
        <dbReference type="ARBA" id="ARBA00022602"/>
    </source>
</evidence>
<evidence type="ECO:0000313" key="7">
    <source>
        <dbReference type="Proteomes" id="UP000019335"/>
    </source>
</evidence>
<organism evidence="6 7">
    <name type="scientific">Nannochloropsis gaditana</name>
    <dbReference type="NCBI Taxonomy" id="72520"/>
    <lineage>
        <taxon>Eukaryota</taxon>
        <taxon>Sar</taxon>
        <taxon>Stramenopiles</taxon>
        <taxon>Ochrophyta</taxon>
        <taxon>Eustigmatophyceae</taxon>
        <taxon>Eustigmatales</taxon>
        <taxon>Monodopsidaceae</taxon>
        <taxon>Nannochloropsis</taxon>
    </lineage>
</organism>
<keyword evidence="2" id="KW-0637">Prenyltransferase</keyword>
<evidence type="ECO:0000256" key="3">
    <source>
        <dbReference type="ARBA" id="ARBA00022679"/>
    </source>
</evidence>
<feature type="compositionally biased region" description="Basic and acidic residues" evidence="5">
    <location>
        <begin position="294"/>
        <end position="304"/>
    </location>
</feature>
<keyword evidence="4" id="KW-0677">Repeat</keyword>
<dbReference type="Proteomes" id="UP000019335">
    <property type="component" value="Chromosome 10"/>
</dbReference>
<dbReference type="GO" id="GO:0008318">
    <property type="term" value="F:protein prenyltransferase activity"/>
    <property type="evidence" value="ECO:0007669"/>
    <property type="project" value="InterPro"/>
</dbReference>
<dbReference type="InterPro" id="IPR002088">
    <property type="entry name" value="Prenyl_trans_a"/>
</dbReference>
<dbReference type="EMBL" id="AZIL01000835">
    <property type="protein sequence ID" value="EWM25729.1"/>
    <property type="molecule type" value="Genomic_DNA"/>
</dbReference>
<keyword evidence="3 6" id="KW-0808">Transferase</keyword>
<gene>
    <name evidence="6" type="ORF">Naga_100087g8</name>
</gene>
<comment type="similarity">
    <text evidence="1">Belongs to the protein prenyltransferase subunit alpha family.</text>
</comment>
<dbReference type="OrthoDB" id="1924260at2759"/>
<dbReference type="AlphaFoldDB" id="W7TZ90"/>
<accession>W7TZ90</accession>
<evidence type="ECO:0000256" key="5">
    <source>
        <dbReference type="SAM" id="MobiDB-lite"/>
    </source>
</evidence>
<dbReference type="Gene3D" id="1.25.40.120">
    <property type="entry name" value="Protein prenylyltransferase"/>
    <property type="match status" value="1"/>
</dbReference>
<evidence type="ECO:0000256" key="4">
    <source>
        <dbReference type="ARBA" id="ARBA00022737"/>
    </source>
</evidence>
<dbReference type="PROSITE" id="PS51147">
    <property type="entry name" value="PFTA"/>
    <property type="match status" value="1"/>
</dbReference>
<evidence type="ECO:0000256" key="1">
    <source>
        <dbReference type="ARBA" id="ARBA00006734"/>
    </source>
</evidence>
<dbReference type="Pfam" id="PF01239">
    <property type="entry name" value="PPTA"/>
    <property type="match status" value="2"/>
</dbReference>